<dbReference type="InterPro" id="IPR002337">
    <property type="entry name" value="Hemoglobin_b"/>
</dbReference>
<dbReference type="InterPro" id="IPR009050">
    <property type="entry name" value="Globin-like_sf"/>
</dbReference>
<evidence type="ECO:0000256" key="4">
    <source>
        <dbReference type="ARBA" id="ARBA00022621"/>
    </source>
</evidence>
<dbReference type="GO" id="GO:0046872">
    <property type="term" value="F:metal ion binding"/>
    <property type="evidence" value="ECO:0007669"/>
    <property type="project" value="UniProtKB-KW"/>
</dbReference>
<feature type="domain" description="Globin" evidence="7">
    <location>
        <begin position="607"/>
        <end position="859"/>
    </location>
</feature>
<keyword evidence="3" id="KW-0349">Heme</keyword>
<keyword evidence="9" id="KW-1185">Reference proteome</keyword>
<name>A0A8T2N836_9TELE</name>
<dbReference type="InterPro" id="IPR050056">
    <property type="entry name" value="Hemoglobin_oxygen_transport"/>
</dbReference>
<evidence type="ECO:0000256" key="3">
    <source>
        <dbReference type="ARBA" id="ARBA00022617"/>
    </source>
</evidence>
<dbReference type="CDD" id="cd08927">
    <property type="entry name" value="Hb-alpha-like"/>
    <property type="match status" value="2"/>
</dbReference>
<evidence type="ECO:0000313" key="9">
    <source>
        <dbReference type="Proteomes" id="UP000824540"/>
    </source>
</evidence>
<protein>
    <recommendedName>
        <fullName evidence="7">Globin domain-containing protein</fullName>
    </recommendedName>
</protein>
<evidence type="ECO:0000259" key="7">
    <source>
        <dbReference type="PROSITE" id="PS01033"/>
    </source>
</evidence>
<proteinExistence type="inferred from homology"/>
<dbReference type="PROSITE" id="PS01033">
    <property type="entry name" value="GLOBIN"/>
    <property type="match status" value="3"/>
</dbReference>
<dbReference type="OrthoDB" id="436496at2759"/>
<dbReference type="GO" id="GO:0031838">
    <property type="term" value="C:haptoglobin-hemoglobin complex"/>
    <property type="evidence" value="ECO:0007669"/>
    <property type="project" value="TreeGrafter"/>
</dbReference>
<evidence type="ECO:0000256" key="1">
    <source>
        <dbReference type="ARBA" id="ARBA00008705"/>
    </source>
</evidence>
<organism evidence="8 9">
    <name type="scientific">Albula glossodonta</name>
    <name type="common">roundjaw bonefish</name>
    <dbReference type="NCBI Taxonomy" id="121402"/>
    <lineage>
        <taxon>Eukaryota</taxon>
        <taxon>Metazoa</taxon>
        <taxon>Chordata</taxon>
        <taxon>Craniata</taxon>
        <taxon>Vertebrata</taxon>
        <taxon>Euteleostomi</taxon>
        <taxon>Actinopterygii</taxon>
        <taxon>Neopterygii</taxon>
        <taxon>Teleostei</taxon>
        <taxon>Albuliformes</taxon>
        <taxon>Albulidae</taxon>
        <taxon>Albula</taxon>
    </lineage>
</organism>
<dbReference type="FunFam" id="1.10.490.10:FF:000001">
    <property type="entry name" value="Hemoglobin subunit beta"/>
    <property type="match status" value="1"/>
</dbReference>
<dbReference type="InterPro" id="IPR002338">
    <property type="entry name" value="Hemoglobin_a-typ"/>
</dbReference>
<dbReference type="InterPro" id="IPR000971">
    <property type="entry name" value="Globin"/>
</dbReference>
<dbReference type="GO" id="GO:0072562">
    <property type="term" value="C:blood microparticle"/>
    <property type="evidence" value="ECO:0007669"/>
    <property type="project" value="TreeGrafter"/>
</dbReference>
<dbReference type="GO" id="GO:0005833">
    <property type="term" value="C:hemoglobin complex"/>
    <property type="evidence" value="ECO:0007669"/>
    <property type="project" value="InterPro"/>
</dbReference>
<keyword evidence="2" id="KW-0813">Transport</keyword>
<dbReference type="GO" id="GO:0043177">
    <property type="term" value="F:organic acid binding"/>
    <property type="evidence" value="ECO:0007669"/>
    <property type="project" value="TreeGrafter"/>
</dbReference>
<dbReference type="Gene3D" id="1.10.490.10">
    <property type="entry name" value="Globins"/>
    <property type="match status" value="4"/>
</dbReference>
<dbReference type="Pfam" id="PF00042">
    <property type="entry name" value="Globin"/>
    <property type="match status" value="3"/>
</dbReference>
<keyword evidence="6" id="KW-0408">Iron</keyword>
<sequence length="859" mass="93213">MSLTPKQKEMVKAFFGKISGRLEEIGNEALSRTLVVYPQTKTYFAHWNDLSPGSAQVRKHGKTVMNGVLEAVEKMDDLPGGFLTLSELHAFMLRVDPQNFKILSHNILVVLSMLFCEDFNPEVHLAIDKFLAIVALSLAENPLSSCAVISRASIQLHSHQQSLYPAAQSPAEPLSSCAVISRASIQLRSHEQSMRRTPLLTANMVEWTDAERAAIMDIFSKLNYDVVGPNSLARCLIVYPWTQRYMSGFGNLYNAAAIMGNPRVAAHGTVVLHGLDRAMKNMDDIKNTYAELSVLHSEKLHVDPDNFRLLGDCITIVVAGQMGTAFTPEYQAAWQKFLAVVISALGRQCAAAGMGSVQQLGWGARSSWDGERAAAGMGSVQQLGWGARRAAGMGSAKSSWDGECAAAGMGSAQQLGWGARSSWDGERAAAGMGSAQQLGWGARSSWDGERAAAGMGSAQQLGWGARSSWDGECAAAGMGSVQQLGWRVCSSWDGECAAAGMGSAQQLGWGVCSSWDGERAAAGMGSAKSSWDGECAAAGMGSAQQLGWGVRSSWIRTEQHLLREEQKGEDDAAELFKWLAMQSCSPCRPAHHAVLLAMENLLAMWMSLSTKDKNIVKSFFAKAAGLAEEIGHDALARTLVVYPQTKTYFDHWKEVTPGSAPVRKHGKTVMEGVLEAVEKIDDLVGGLLTLSELHAFMLRVDPQNFKILSHNILVVLSIMFPDDFTPEAHLAIDKFLANLALALCLIVYPWTQRYFGGFGNLYNAAAIMANPMVGAHGTVVLHGLDRAMKNMDDIKNTYTELSVLHSEKLHVDPDNFRLLGDCLTIVIAGQMGNSFSPEMQAAWQKFLSVVVSALCRQYH</sequence>
<feature type="domain" description="Globin" evidence="7">
    <location>
        <begin position="206"/>
        <end position="350"/>
    </location>
</feature>
<evidence type="ECO:0000256" key="6">
    <source>
        <dbReference type="ARBA" id="ARBA00023004"/>
    </source>
</evidence>
<dbReference type="GO" id="GO:0005344">
    <property type="term" value="F:oxygen carrier activity"/>
    <property type="evidence" value="ECO:0007669"/>
    <property type="project" value="UniProtKB-KW"/>
</dbReference>
<dbReference type="Proteomes" id="UP000824540">
    <property type="component" value="Unassembled WGS sequence"/>
</dbReference>
<comment type="caution">
    <text evidence="8">The sequence shown here is derived from an EMBL/GenBank/DDBJ whole genome shotgun (WGS) entry which is preliminary data.</text>
</comment>
<evidence type="ECO:0000256" key="5">
    <source>
        <dbReference type="ARBA" id="ARBA00022723"/>
    </source>
</evidence>
<dbReference type="EMBL" id="JAFBMS010000139">
    <property type="protein sequence ID" value="KAG9334801.1"/>
    <property type="molecule type" value="Genomic_DNA"/>
</dbReference>
<keyword evidence="5" id="KW-0479">Metal-binding</keyword>
<dbReference type="GO" id="GO:0019825">
    <property type="term" value="F:oxygen binding"/>
    <property type="evidence" value="ECO:0007669"/>
    <property type="project" value="InterPro"/>
</dbReference>
<reference evidence="8" key="1">
    <citation type="thesis" date="2021" institute="BYU ScholarsArchive" country="Provo, UT, USA">
        <title>Applications of and Algorithms for Genome Assembly and Genomic Analyses with an Emphasis on Marine Teleosts.</title>
        <authorList>
            <person name="Pickett B.D."/>
        </authorList>
    </citation>
    <scope>NUCLEOTIDE SEQUENCE</scope>
    <source>
        <strain evidence="8">HI-2016</strain>
    </source>
</reference>
<dbReference type="GO" id="GO:0004601">
    <property type="term" value="F:peroxidase activity"/>
    <property type="evidence" value="ECO:0007669"/>
    <property type="project" value="TreeGrafter"/>
</dbReference>
<keyword evidence="4" id="KW-0561">Oxygen transport</keyword>
<dbReference type="FunFam" id="1.10.490.10:FF:000002">
    <property type="entry name" value="Hemoglobin subunit alpha"/>
    <property type="match status" value="2"/>
</dbReference>
<dbReference type="PRINTS" id="PR00814">
    <property type="entry name" value="BETAHAEM"/>
</dbReference>
<dbReference type="CDD" id="cd08925">
    <property type="entry name" value="Hb-beta-like"/>
    <property type="match status" value="2"/>
</dbReference>
<dbReference type="GO" id="GO:0042744">
    <property type="term" value="P:hydrogen peroxide catabolic process"/>
    <property type="evidence" value="ECO:0007669"/>
    <property type="project" value="TreeGrafter"/>
</dbReference>
<dbReference type="InterPro" id="IPR012292">
    <property type="entry name" value="Globin/Proto"/>
</dbReference>
<comment type="similarity">
    <text evidence="1">Belongs to the globin family.</text>
</comment>
<dbReference type="GO" id="GO:0031720">
    <property type="term" value="F:haptoglobin binding"/>
    <property type="evidence" value="ECO:0007669"/>
    <property type="project" value="TreeGrafter"/>
</dbReference>
<accession>A0A8T2N836</accession>
<dbReference type="GO" id="GO:0020037">
    <property type="term" value="F:heme binding"/>
    <property type="evidence" value="ECO:0007669"/>
    <property type="project" value="InterPro"/>
</dbReference>
<dbReference type="PANTHER" id="PTHR11442:SF7">
    <property type="entry name" value="HEMOGLOBIN SUBUNIT EPSILON"/>
    <property type="match status" value="1"/>
</dbReference>
<evidence type="ECO:0000313" key="8">
    <source>
        <dbReference type="EMBL" id="KAG9334801.1"/>
    </source>
</evidence>
<evidence type="ECO:0000256" key="2">
    <source>
        <dbReference type="ARBA" id="ARBA00022448"/>
    </source>
</evidence>
<gene>
    <name evidence="8" type="ORF">JZ751_006550</name>
</gene>
<dbReference type="AlphaFoldDB" id="A0A8T2N836"/>
<feature type="domain" description="Globin" evidence="7">
    <location>
        <begin position="2"/>
        <end position="143"/>
    </location>
</feature>
<dbReference type="SUPFAM" id="SSF46458">
    <property type="entry name" value="Globin-like"/>
    <property type="match status" value="4"/>
</dbReference>
<dbReference type="PANTHER" id="PTHR11442">
    <property type="entry name" value="HEMOGLOBIN FAMILY MEMBER"/>
    <property type="match status" value="1"/>
</dbReference>